<evidence type="ECO:0000259" key="4">
    <source>
        <dbReference type="PROSITE" id="PS51019"/>
    </source>
</evidence>
<dbReference type="Gene3D" id="2.60.40.4060">
    <property type="entry name" value="Reeler domain"/>
    <property type="match status" value="1"/>
</dbReference>
<accession>A0A4C1W827</accession>
<sequence>MKESRVILVYFHLVLLKKVFCDLPTCNRIPLGIKIDPLPPDNRFELEIEGHPEKYIPEREYRVRLYSRSNDSTFIAFTIAAKEDSVYNEKNPRRPIPLKQGKIYIETSDGVNSQECDNTVMQSDVTPKRDVNVTWLAPPKGNRCVTLYALVAIKDGVWYNYDGPLIKKICEDDRQKVDLQPPENDDCNVCEEARYQLTLENLWLHNTHPLTFPENASARYGDLVGAVHSKEYSLWKYGGYASEGLQTLAEQGNTTGVEGEIQNKVSLFYDWVR</sequence>
<feature type="domain" description="Reelin" evidence="4">
    <location>
        <begin position="11"/>
        <end position="182"/>
    </location>
</feature>
<dbReference type="InterPro" id="IPR051418">
    <property type="entry name" value="Spondin/Thrombospondin_T1"/>
</dbReference>
<dbReference type="InterPro" id="IPR009465">
    <property type="entry name" value="Spondin_N"/>
</dbReference>
<proteinExistence type="predicted"/>
<dbReference type="InterPro" id="IPR002861">
    <property type="entry name" value="Reeler_dom"/>
</dbReference>
<name>A0A4C1W827_EUMVA</name>
<evidence type="ECO:0000259" key="5">
    <source>
        <dbReference type="PROSITE" id="PS51020"/>
    </source>
</evidence>
<dbReference type="CDD" id="cd08544">
    <property type="entry name" value="Reeler"/>
    <property type="match status" value="1"/>
</dbReference>
<evidence type="ECO:0000313" key="6">
    <source>
        <dbReference type="EMBL" id="GBP46314.1"/>
    </source>
</evidence>
<dbReference type="Gene3D" id="2.60.40.2130">
    <property type="entry name" value="F-spondin domain"/>
    <property type="match status" value="1"/>
</dbReference>
<keyword evidence="1" id="KW-0677">Repeat</keyword>
<dbReference type="Proteomes" id="UP000299102">
    <property type="component" value="Unassembled WGS sequence"/>
</dbReference>
<evidence type="ECO:0000313" key="7">
    <source>
        <dbReference type="Proteomes" id="UP000299102"/>
    </source>
</evidence>
<dbReference type="STRING" id="151549.A0A4C1W827"/>
<feature type="domain" description="Spondin" evidence="5">
    <location>
        <begin position="183"/>
        <end position="273"/>
    </location>
</feature>
<dbReference type="PROSITE" id="PS51020">
    <property type="entry name" value="SPONDIN"/>
    <property type="match status" value="1"/>
</dbReference>
<protein>
    <submittedName>
        <fullName evidence="6">Spondin-1</fullName>
    </submittedName>
</protein>
<dbReference type="Pfam" id="PF06468">
    <property type="entry name" value="Spond_N"/>
    <property type="match status" value="1"/>
</dbReference>
<gene>
    <name evidence="6" type="primary">SPON1</name>
    <name evidence="6" type="ORF">EVAR_39691_1</name>
</gene>
<dbReference type="GO" id="GO:0007155">
    <property type="term" value="P:cell adhesion"/>
    <property type="evidence" value="ECO:0007669"/>
    <property type="project" value="TreeGrafter"/>
</dbReference>
<dbReference type="AlphaFoldDB" id="A0A4C1W827"/>
<feature type="chain" id="PRO_5020027558" evidence="3">
    <location>
        <begin position="22"/>
        <end position="273"/>
    </location>
</feature>
<dbReference type="InterPro" id="IPR038678">
    <property type="entry name" value="Spondin_N_sf"/>
</dbReference>
<reference evidence="6 7" key="1">
    <citation type="journal article" date="2019" name="Commun. Biol.">
        <title>The bagworm genome reveals a unique fibroin gene that provides high tensile strength.</title>
        <authorList>
            <person name="Kono N."/>
            <person name="Nakamura H."/>
            <person name="Ohtoshi R."/>
            <person name="Tomita M."/>
            <person name="Numata K."/>
            <person name="Arakawa K."/>
        </authorList>
    </citation>
    <scope>NUCLEOTIDE SEQUENCE [LARGE SCALE GENOMIC DNA]</scope>
</reference>
<keyword evidence="7" id="KW-1185">Reference proteome</keyword>
<dbReference type="InterPro" id="IPR042307">
    <property type="entry name" value="Reeler_sf"/>
</dbReference>
<dbReference type="EMBL" id="BGZK01000481">
    <property type="protein sequence ID" value="GBP46314.1"/>
    <property type="molecule type" value="Genomic_DNA"/>
</dbReference>
<organism evidence="6 7">
    <name type="scientific">Eumeta variegata</name>
    <name type="common">Bagworm moth</name>
    <name type="synonym">Eumeta japonica</name>
    <dbReference type="NCBI Taxonomy" id="151549"/>
    <lineage>
        <taxon>Eukaryota</taxon>
        <taxon>Metazoa</taxon>
        <taxon>Ecdysozoa</taxon>
        <taxon>Arthropoda</taxon>
        <taxon>Hexapoda</taxon>
        <taxon>Insecta</taxon>
        <taxon>Pterygota</taxon>
        <taxon>Neoptera</taxon>
        <taxon>Endopterygota</taxon>
        <taxon>Lepidoptera</taxon>
        <taxon>Glossata</taxon>
        <taxon>Ditrysia</taxon>
        <taxon>Tineoidea</taxon>
        <taxon>Psychidae</taxon>
        <taxon>Oiketicinae</taxon>
        <taxon>Eumeta</taxon>
    </lineage>
</organism>
<evidence type="ECO:0000256" key="3">
    <source>
        <dbReference type="SAM" id="SignalP"/>
    </source>
</evidence>
<dbReference type="PROSITE" id="PS51019">
    <property type="entry name" value="REELIN"/>
    <property type="match status" value="1"/>
</dbReference>
<evidence type="ECO:0000256" key="2">
    <source>
        <dbReference type="ARBA" id="ARBA00023157"/>
    </source>
</evidence>
<keyword evidence="2" id="KW-1015">Disulfide bond</keyword>
<dbReference type="PANTHER" id="PTHR11311">
    <property type="entry name" value="SPONDIN"/>
    <property type="match status" value="1"/>
</dbReference>
<dbReference type="GO" id="GO:0031012">
    <property type="term" value="C:extracellular matrix"/>
    <property type="evidence" value="ECO:0007669"/>
    <property type="project" value="TreeGrafter"/>
</dbReference>
<feature type="signal peptide" evidence="3">
    <location>
        <begin position="1"/>
        <end position="21"/>
    </location>
</feature>
<comment type="caution">
    <text evidence="6">The sequence shown here is derived from an EMBL/GenBank/DDBJ whole genome shotgun (WGS) entry which is preliminary data.</text>
</comment>
<evidence type="ECO:0000256" key="1">
    <source>
        <dbReference type="ARBA" id="ARBA00022737"/>
    </source>
</evidence>
<dbReference type="OrthoDB" id="347314at2759"/>
<keyword evidence="3" id="KW-0732">Signal</keyword>
<dbReference type="PANTHER" id="PTHR11311:SF16">
    <property type="entry name" value="SPONDIN-1"/>
    <property type="match status" value="1"/>
</dbReference>
<dbReference type="Pfam" id="PF02014">
    <property type="entry name" value="Reeler"/>
    <property type="match status" value="1"/>
</dbReference>